<keyword evidence="7" id="KW-1185">Reference proteome</keyword>
<dbReference type="CDD" id="cd01065">
    <property type="entry name" value="NAD_bind_Shikimate_DH"/>
    <property type="match status" value="1"/>
</dbReference>
<evidence type="ECO:0000313" key="7">
    <source>
        <dbReference type="Proteomes" id="UP000321058"/>
    </source>
</evidence>
<dbReference type="InterPro" id="IPR013708">
    <property type="entry name" value="Shikimate_DH-bd_N"/>
</dbReference>
<gene>
    <name evidence="6" type="primary">aroE_2</name>
    <name evidence="4" type="synonym">aroE</name>
    <name evidence="6" type="ORF">RSO01_87990</name>
</gene>
<dbReference type="Gene3D" id="3.40.50.10860">
    <property type="entry name" value="Leucine Dehydrogenase, chain A, domain 1"/>
    <property type="match status" value="1"/>
</dbReference>
<dbReference type="SUPFAM" id="SSF53223">
    <property type="entry name" value="Aminoacid dehydrogenase-like, N-terminal domain"/>
    <property type="match status" value="1"/>
</dbReference>
<comment type="similarity">
    <text evidence="4">Belongs to the shikimate dehydrogenase family.</text>
</comment>
<dbReference type="InterPro" id="IPR022893">
    <property type="entry name" value="Shikimate_DH_fam"/>
</dbReference>
<dbReference type="EMBL" id="BKAJ01000241">
    <property type="protein sequence ID" value="GEP61633.1"/>
    <property type="molecule type" value="Genomic_DNA"/>
</dbReference>
<keyword evidence="4" id="KW-0028">Amino-acid biosynthesis</keyword>
<dbReference type="NCBIfam" id="NF009201">
    <property type="entry name" value="PRK12549.1"/>
    <property type="match status" value="1"/>
</dbReference>
<name>A0A512NRR3_9HYPH</name>
<evidence type="ECO:0000313" key="6">
    <source>
        <dbReference type="EMBL" id="GEP61633.1"/>
    </source>
</evidence>
<dbReference type="GO" id="GO:0019632">
    <property type="term" value="P:shikimate metabolic process"/>
    <property type="evidence" value="ECO:0007669"/>
    <property type="project" value="TreeGrafter"/>
</dbReference>
<comment type="subunit">
    <text evidence="4">Homodimer.</text>
</comment>
<feature type="binding site" evidence="4">
    <location>
        <position position="228"/>
    </location>
    <ligand>
        <name>shikimate</name>
        <dbReference type="ChEBI" id="CHEBI:36208"/>
    </ligand>
</feature>
<dbReference type="InterPro" id="IPR046346">
    <property type="entry name" value="Aminoacid_DH-like_N_sf"/>
</dbReference>
<organism evidence="6 7">
    <name type="scientific">Reyranella soli</name>
    <dbReference type="NCBI Taxonomy" id="1230389"/>
    <lineage>
        <taxon>Bacteria</taxon>
        <taxon>Pseudomonadati</taxon>
        <taxon>Pseudomonadota</taxon>
        <taxon>Alphaproteobacteria</taxon>
        <taxon>Hyphomicrobiales</taxon>
        <taxon>Reyranellaceae</taxon>
        <taxon>Reyranella</taxon>
    </lineage>
</organism>
<reference evidence="6 7" key="1">
    <citation type="submission" date="2019-07" db="EMBL/GenBank/DDBJ databases">
        <title>Whole genome shotgun sequence of Reyranella soli NBRC 108950.</title>
        <authorList>
            <person name="Hosoyama A."/>
            <person name="Uohara A."/>
            <person name="Ohji S."/>
            <person name="Ichikawa N."/>
        </authorList>
    </citation>
    <scope>NUCLEOTIDE SEQUENCE [LARGE SCALE GENOMIC DNA]</scope>
    <source>
        <strain evidence="6 7">NBRC 108950</strain>
    </source>
</reference>
<dbReference type="GO" id="GO:0009073">
    <property type="term" value="P:aromatic amino acid family biosynthetic process"/>
    <property type="evidence" value="ECO:0007669"/>
    <property type="project" value="UniProtKB-KW"/>
</dbReference>
<feature type="binding site" evidence="4">
    <location>
        <position position="92"/>
    </location>
    <ligand>
        <name>shikimate</name>
        <dbReference type="ChEBI" id="CHEBI:36208"/>
    </ligand>
</feature>
<dbReference type="UniPathway" id="UPA00053">
    <property type="reaction ID" value="UER00087"/>
</dbReference>
<feature type="domain" description="Shikimate dehydrogenase substrate binding N-terminal" evidence="5">
    <location>
        <begin position="9"/>
        <end position="94"/>
    </location>
</feature>
<dbReference type="GO" id="GO:0005829">
    <property type="term" value="C:cytosol"/>
    <property type="evidence" value="ECO:0007669"/>
    <property type="project" value="TreeGrafter"/>
</dbReference>
<dbReference type="SUPFAM" id="SSF51735">
    <property type="entry name" value="NAD(P)-binding Rossmann-fold domains"/>
    <property type="match status" value="1"/>
</dbReference>
<evidence type="ECO:0000259" key="5">
    <source>
        <dbReference type="Pfam" id="PF08501"/>
    </source>
</evidence>
<feature type="binding site" evidence="4">
    <location>
        <begin position="134"/>
        <end position="138"/>
    </location>
    <ligand>
        <name>NADP(+)</name>
        <dbReference type="ChEBI" id="CHEBI:58349"/>
    </ligand>
</feature>
<comment type="function">
    <text evidence="4">Involved in the biosynthesis of the chorismate, which leads to the biosynthesis of aromatic amino acids. Catalyzes the reversible NADPH linked reduction of 3-dehydroshikimate (DHSA) to yield shikimate (SA).</text>
</comment>
<protein>
    <recommendedName>
        <fullName evidence="4">Shikimate dehydrogenase (NADP(+))</fullName>
        <shortName evidence="4">SDH</shortName>
        <ecNumber evidence="4">1.1.1.25</ecNumber>
    </recommendedName>
</protein>
<accession>A0A512NRR3</accession>
<evidence type="ECO:0000256" key="1">
    <source>
        <dbReference type="ARBA" id="ARBA00004871"/>
    </source>
</evidence>
<feature type="active site" description="Proton acceptor" evidence="4">
    <location>
        <position position="71"/>
    </location>
</feature>
<evidence type="ECO:0000256" key="3">
    <source>
        <dbReference type="ARBA" id="ARBA00023141"/>
    </source>
</evidence>
<dbReference type="RefSeq" id="WP_147156918.1">
    <property type="nucleotide sequence ID" value="NZ_BKAJ01000241.1"/>
</dbReference>
<keyword evidence="3 4" id="KW-0057">Aromatic amino acid biosynthesis</keyword>
<comment type="caution">
    <text evidence="4">Lacks conserved residue(s) required for the propagation of feature annotation.</text>
</comment>
<dbReference type="PANTHER" id="PTHR21089:SF1">
    <property type="entry name" value="BIFUNCTIONAL 3-DEHYDROQUINATE DEHYDRATASE_SHIKIMATE DEHYDROGENASE, CHLOROPLASTIC"/>
    <property type="match status" value="1"/>
</dbReference>
<dbReference type="Proteomes" id="UP000321058">
    <property type="component" value="Unassembled WGS sequence"/>
</dbReference>
<feature type="binding site" evidence="4">
    <location>
        <position position="108"/>
    </location>
    <ligand>
        <name>shikimate</name>
        <dbReference type="ChEBI" id="CHEBI:36208"/>
    </ligand>
</feature>
<dbReference type="EC" id="1.1.1.25" evidence="4"/>
<dbReference type="OrthoDB" id="9792692at2"/>
<comment type="caution">
    <text evidence="6">The sequence shown here is derived from an EMBL/GenBank/DDBJ whole genome shotgun (WGS) entry which is preliminary data.</text>
</comment>
<dbReference type="HAMAP" id="MF_00222">
    <property type="entry name" value="Shikimate_DH_AroE"/>
    <property type="match status" value="1"/>
</dbReference>
<dbReference type="InterPro" id="IPR036291">
    <property type="entry name" value="NAD(P)-bd_dom_sf"/>
</dbReference>
<dbReference type="NCBIfam" id="NF001319">
    <property type="entry name" value="PRK00258.3-3"/>
    <property type="match status" value="1"/>
</dbReference>
<comment type="pathway">
    <text evidence="1 4">Metabolic intermediate biosynthesis; chorismate biosynthesis; chorismate from D-erythrose 4-phosphate and phosphoenolpyruvate: step 4/7.</text>
</comment>
<dbReference type="Gene3D" id="3.40.50.720">
    <property type="entry name" value="NAD(P)-binding Rossmann-like Domain"/>
    <property type="match status" value="1"/>
</dbReference>
<keyword evidence="4" id="KW-0521">NADP</keyword>
<proteinExistence type="inferred from homology"/>
<dbReference type="Pfam" id="PF08501">
    <property type="entry name" value="Shikimate_dh_N"/>
    <property type="match status" value="1"/>
</dbReference>
<dbReference type="GO" id="GO:0050661">
    <property type="term" value="F:NADP binding"/>
    <property type="evidence" value="ECO:0007669"/>
    <property type="project" value="TreeGrafter"/>
</dbReference>
<feature type="binding site" evidence="4">
    <location>
        <position position="249"/>
    </location>
    <ligand>
        <name>NADP(+)</name>
        <dbReference type="ChEBI" id="CHEBI:58349"/>
    </ligand>
</feature>
<feature type="binding site" evidence="4">
    <location>
        <position position="256"/>
    </location>
    <ligand>
        <name>shikimate</name>
        <dbReference type="ChEBI" id="CHEBI:36208"/>
    </ligand>
</feature>
<comment type="catalytic activity">
    <reaction evidence="4">
        <text>shikimate + NADP(+) = 3-dehydroshikimate + NADPH + H(+)</text>
        <dbReference type="Rhea" id="RHEA:17737"/>
        <dbReference type="ChEBI" id="CHEBI:15378"/>
        <dbReference type="ChEBI" id="CHEBI:16630"/>
        <dbReference type="ChEBI" id="CHEBI:36208"/>
        <dbReference type="ChEBI" id="CHEBI:57783"/>
        <dbReference type="ChEBI" id="CHEBI:58349"/>
        <dbReference type="EC" id="1.1.1.25"/>
    </reaction>
</comment>
<sequence>MTSRMLVGLIGTNIQKSLAPALHEDAFTAAGVSGHYHLMDVATLQGRRLEDLLAAARTAGFAGVNITHPFKEAVIPLLDAVSTEATEIGAVNTVVFDNSGRTTGHNTDCSGFRQAFIETFGADAVRGQPVLLLGAGGAGRAVAVALMALGASTVRIYDQDQARATGLCADLIMRFGADRCELLTDPETAAEQVAGIVNATPVGMTGYPGLPLPVRLVQRHHFVADVIYTPIDTKFVLAAQKKGCRTMNGGGMCVHQAVDAFRHFTGLVPDVARMKRTFETACAARDAASSTGGPK</sequence>
<evidence type="ECO:0000256" key="4">
    <source>
        <dbReference type="HAMAP-Rule" id="MF_00222"/>
    </source>
</evidence>
<dbReference type="GO" id="GO:0004764">
    <property type="term" value="F:shikimate 3-dehydrogenase (NADP+) activity"/>
    <property type="evidence" value="ECO:0007669"/>
    <property type="project" value="UniProtKB-UniRule"/>
</dbReference>
<feature type="binding site" evidence="4">
    <location>
        <position position="67"/>
    </location>
    <ligand>
        <name>shikimate</name>
        <dbReference type="ChEBI" id="CHEBI:36208"/>
    </ligand>
</feature>
<dbReference type="PANTHER" id="PTHR21089">
    <property type="entry name" value="SHIKIMATE DEHYDROGENASE"/>
    <property type="match status" value="1"/>
</dbReference>
<keyword evidence="2 4" id="KW-0560">Oxidoreductase</keyword>
<evidence type="ECO:0000256" key="2">
    <source>
        <dbReference type="ARBA" id="ARBA00023002"/>
    </source>
</evidence>
<dbReference type="GO" id="GO:0008652">
    <property type="term" value="P:amino acid biosynthetic process"/>
    <property type="evidence" value="ECO:0007669"/>
    <property type="project" value="UniProtKB-KW"/>
</dbReference>
<feature type="binding site" evidence="4">
    <location>
        <position position="226"/>
    </location>
    <ligand>
        <name>NADP(+)</name>
        <dbReference type="ChEBI" id="CHEBI:58349"/>
    </ligand>
</feature>
<dbReference type="GO" id="GO:0009423">
    <property type="term" value="P:chorismate biosynthetic process"/>
    <property type="evidence" value="ECO:0007669"/>
    <property type="project" value="UniProtKB-UniRule"/>
</dbReference>
<dbReference type="AlphaFoldDB" id="A0A512NRR3"/>